<evidence type="ECO:0000313" key="1">
    <source>
        <dbReference type="EMBL" id="GMN55726.1"/>
    </source>
</evidence>
<comment type="caution">
    <text evidence="1">The sequence shown here is derived from an EMBL/GenBank/DDBJ whole genome shotgun (WGS) entry which is preliminary data.</text>
</comment>
<dbReference type="AlphaFoldDB" id="A0AA88AYB3"/>
<protein>
    <submittedName>
        <fullName evidence="1">Uncharacterized protein</fullName>
    </submittedName>
</protein>
<keyword evidence="2" id="KW-1185">Reference proteome</keyword>
<name>A0AA88AYB3_FICCA</name>
<reference evidence="1" key="1">
    <citation type="submission" date="2023-07" db="EMBL/GenBank/DDBJ databases">
        <title>draft genome sequence of fig (Ficus carica).</title>
        <authorList>
            <person name="Takahashi T."/>
            <person name="Nishimura K."/>
        </authorList>
    </citation>
    <scope>NUCLEOTIDE SEQUENCE</scope>
</reference>
<organism evidence="1 2">
    <name type="scientific">Ficus carica</name>
    <name type="common">Common fig</name>
    <dbReference type="NCBI Taxonomy" id="3494"/>
    <lineage>
        <taxon>Eukaryota</taxon>
        <taxon>Viridiplantae</taxon>
        <taxon>Streptophyta</taxon>
        <taxon>Embryophyta</taxon>
        <taxon>Tracheophyta</taxon>
        <taxon>Spermatophyta</taxon>
        <taxon>Magnoliopsida</taxon>
        <taxon>eudicotyledons</taxon>
        <taxon>Gunneridae</taxon>
        <taxon>Pentapetalae</taxon>
        <taxon>rosids</taxon>
        <taxon>fabids</taxon>
        <taxon>Rosales</taxon>
        <taxon>Moraceae</taxon>
        <taxon>Ficeae</taxon>
        <taxon>Ficus</taxon>
    </lineage>
</organism>
<dbReference type="EMBL" id="BTGU01000059">
    <property type="protein sequence ID" value="GMN55726.1"/>
    <property type="molecule type" value="Genomic_DNA"/>
</dbReference>
<gene>
    <name evidence="1" type="ORF">TIFTF001_024854</name>
</gene>
<dbReference type="Proteomes" id="UP001187192">
    <property type="component" value="Unassembled WGS sequence"/>
</dbReference>
<proteinExistence type="predicted"/>
<sequence>MARRQLGGGLLSLGASQGRSQVVAWDRWACEWVVHRWGRALSSSTSAGDADLVGGSWGSSSTLESGRCLLMDARRPVFFF</sequence>
<evidence type="ECO:0000313" key="2">
    <source>
        <dbReference type="Proteomes" id="UP001187192"/>
    </source>
</evidence>
<accession>A0AA88AYB3</accession>